<name>A0A3P7FQT2_WUCBA</name>
<dbReference type="OrthoDB" id="5849902at2759"/>
<dbReference type="GO" id="GO:0005765">
    <property type="term" value="C:lysosomal membrane"/>
    <property type="evidence" value="ECO:0007669"/>
    <property type="project" value="TreeGrafter"/>
</dbReference>
<reference evidence="6 7" key="1">
    <citation type="submission" date="2018-11" db="EMBL/GenBank/DDBJ databases">
        <authorList>
            <consortium name="Pathogen Informatics"/>
        </authorList>
    </citation>
    <scope>NUCLEOTIDE SEQUENCE [LARGE SCALE GENOMIC DNA]</scope>
</reference>
<accession>A0A3P7FQT2</accession>
<evidence type="ECO:0000313" key="6">
    <source>
        <dbReference type="EMBL" id="VDM11635.1"/>
    </source>
</evidence>
<organism evidence="6 7">
    <name type="scientific">Wuchereria bancrofti</name>
    <dbReference type="NCBI Taxonomy" id="6293"/>
    <lineage>
        <taxon>Eukaryota</taxon>
        <taxon>Metazoa</taxon>
        <taxon>Ecdysozoa</taxon>
        <taxon>Nematoda</taxon>
        <taxon>Chromadorea</taxon>
        <taxon>Rhabditida</taxon>
        <taxon>Spirurina</taxon>
        <taxon>Spiruromorpha</taxon>
        <taxon>Filarioidea</taxon>
        <taxon>Onchocercidae</taxon>
        <taxon>Wuchereria</taxon>
    </lineage>
</organism>
<keyword evidence="2 5" id="KW-0812">Transmembrane</keyword>
<evidence type="ECO:0000256" key="1">
    <source>
        <dbReference type="ARBA" id="ARBA00004127"/>
    </source>
</evidence>
<dbReference type="FunCoup" id="A0A3P7FQT2">
    <property type="interactions" value="165"/>
</dbReference>
<evidence type="ECO:0000256" key="4">
    <source>
        <dbReference type="ARBA" id="ARBA00023136"/>
    </source>
</evidence>
<protein>
    <recommendedName>
        <fullName evidence="8">MARVEL domain-containing protein</fullName>
    </recommendedName>
</protein>
<keyword evidence="7" id="KW-1185">Reference proteome</keyword>
<feature type="transmembrane region" description="Helical" evidence="5">
    <location>
        <begin position="129"/>
        <end position="154"/>
    </location>
</feature>
<dbReference type="PANTHER" id="PTHR12479">
    <property type="entry name" value="LYSOSOMAL-ASSOCIATED TRANSMEMBRANE PROTEIN"/>
    <property type="match status" value="1"/>
</dbReference>
<dbReference type="InterPro" id="IPR051115">
    <property type="entry name" value="LAPTM_transporter"/>
</dbReference>
<sequence length="158" mass="17791">MVDSTGRFACCSLRTSGVIVAITELLICLLATYGLIRNFQLFGTSYLLWFIIGITSVIVILIVIALLLYAIKTENGRLLIPHLSAQIFLIFFLIIVAFVVTLLLIFGAYRGIRNLLGHATYHITDDATITLGYMIIAIYLAMAVLEMVFLYIIYRLYR</sequence>
<keyword evidence="3 5" id="KW-1133">Transmembrane helix</keyword>
<feature type="transmembrane region" description="Helical" evidence="5">
    <location>
        <begin position="12"/>
        <end position="36"/>
    </location>
</feature>
<dbReference type="PANTHER" id="PTHR12479:SF19">
    <property type="entry name" value="MARVEL DOMAIN-CONTAINING PROTEIN"/>
    <property type="match status" value="1"/>
</dbReference>
<dbReference type="EMBL" id="UYWW01002306">
    <property type="protein sequence ID" value="VDM11635.1"/>
    <property type="molecule type" value="Genomic_DNA"/>
</dbReference>
<dbReference type="GO" id="GO:0012505">
    <property type="term" value="C:endomembrane system"/>
    <property type="evidence" value="ECO:0007669"/>
    <property type="project" value="UniProtKB-SubCell"/>
</dbReference>
<feature type="transmembrane region" description="Helical" evidence="5">
    <location>
        <begin position="83"/>
        <end position="109"/>
    </location>
</feature>
<evidence type="ECO:0000256" key="2">
    <source>
        <dbReference type="ARBA" id="ARBA00022692"/>
    </source>
</evidence>
<proteinExistence type="predicted"/>
<gene>
    <name evidence="6" type="ORF">WBA_LOCUS5021</name>
</gene>
<dbReference type="Proteomes" id="UP000270924">
    <property type="component" value="Unassembled WGS sequence"/>
</dbReference>
<dbReference type="InParanoid" id="A0A3P7FQT2"/>
<comment type="subcellular location">
    <subcellularLocation>
        <location evidence="1">Endomembrane system</location>
        <topology evidence="1">Multi-pass membrane protein</topology>
    </subcellularLocation>
</comment>
<evidence type="ECO:0000313" key="7">
    <source>
        <dbReference type="Proteomes" id="UP000270924"/>
    </source>
</evidence>
<keyword evidence="4 5" id="KW-0472">Membrane</keyword>
<evidence type="ECO:0000256" key="5">
    <source>
        <dbReference type="SAM" id="Phobius"/>
    </source>
</evidence>
<evidence type="ECO:0008006" key="8">
    <source>
        <dbReference type="Google" id="ProtNLM"/>
    </source>
</evidence>
<dbReference type="AlphaFoldDB" id="A0A3P7FQT2"/>
<evidence type="ECO:0000256" key="3">
    <source>
        <dbReference type="ARBA" id="ARBA00022989"/>
    </source>
</evidence>
<dbReference type="OMA" id="FRNFHLF"/>
<feature type="transmembrane region" description="Helical" evidence="5">
    <location>
        <begin position="48"/>
        <end position="71"/>
    </location>
</feature>